<accession>A0A6J7RW64</accession>
<gene>
    <name evidence="1" type="ORF">UFOPK4150_01219</name>
</gene>
<dbReference type="EMBL" id="CAFBPU010000023">
    <property type="protein sequence ID" value="CAB5033144.1"/>
    <property type="molecule type" value="Genomic_DNA"/>
</dbReference>
<dbReference type="AlphaFoldDB" id="A0A6J7RW64"/>
<proteinExistence type="predicted"/>
<name>A0A6J7RW64_9ZZZZ</name>
<reference evidence="1" key="1">
    <citation type="submission" date="2020-05" db="EMBL/GenBank/DDBJ databases">
        <authorList>
            <person name="Chiriac C."/>
            <person name="Salcher M."/>
            <person name="Ghai R."/>
            <person name="Kavagutti S V."/>
        </authorList>
    </citation>
    <scope>NUCLEOTIDE SEQUENCE</scope>
</reference>
<sequence length="59" mass="6180">MDAVIGYEAAQAIAADEVAITVTRFAHGDVGLGRMNAVDRSHQQIASRVEQRLGGGDLA</sequence>
<protein>
    <submittedName>
        <fullName evidence="1">Unannotated protein</fullName>
    </submittedName>
</protein>
<evidence type="ECO:0000313" key="1">
    <source>
        <dbReference type="EMBL" id="CAB5033144.1"/>
    </source>
</evidence>
<organism evidence="1">
    <name type="scientific">freshwater metagenome</name>
    <dbReference type="NCBI Taxonomy" id="449393"/>
    <lineage>
        <taxon>unclassified sequences</taxon>
        <taxon>metagenomes</taxon>
        <taxon>ecological metagenomes</taxon>
    </lineage>
</organism>